<comment type="caution">
    <text evidence="2">The sequence shown here is derived from an EMBL/GenBank/DDBJ whole genome shotgun (WGS) entry which is preliminary data.</text>
</comment>
<gene>
    <name evidence="2" type="ORF">Poli38472_007005</name>
</gene>
<sequence length="135" mass="15725">MSPTPAVQLETAPPMPSSSHEHLQCRATAVDAEQERTWNEELVQAETLLAHDCWEWVRTSVQVVEDELMQLELKHFFLRLYRAMTAQETTAVLDEMEAWRDYVHIAFPLQREERESIQAMFMLGVDKQMSLQHAP</sequence>
<dbReference type="OrthoDB" id="10470582at2759"/>
<dbReference type="Proteomes" id="UP000794436">
    <property type="component" value="Unassembled WGS sequence"/>
</dbReference>
<protein>
    <submittedName>
        <fullName evidence="2">Uncharacterized protein</fullName>
    </submittedName>
</protein>
<proteinExistence type="predicted"/>
<reference evidence="2" key="1">
    <citation type="submission" date="2019-03" db="EMBL/GenBank/DDBJ databases">
        <title>Long read genome sequence of the mycoparasitic Pythium oligandrum ATCC 38472 isolated from sugarbeet rhizosphere.</title>
        <authorList>
            <person name="Gaulin E."/>
        </authorList>
    </citation>
    <scope>NUCLEOTIDE SEQUENCE</scope>
    <source>
        <strain evidence="2">ATCC 38472_TT</strain>
    </source>
</reference>
<evidence type="ECO:0000256" key="1">
    <source>
        <dbReference type="SAM" id="MobiDB-lite"/>
    </source>
</evidence>
<dbReference type="AlphaFoldDB" id="A0A8K1FCY7"/>
<dbReference type="EMBL" id="SPLM01000110">
    <property type="protein sequence ID" value="TMW58860.1"/>
    <property type="molecule type" value="Genomic_DNA"/>
</dbReference>
<organism evidence="2 3">
    <name type="scientific">Pythium oligandrum</name>
    <name type="common">Mycoparasitic fungus</name>
    <dbReference type="NCBI Taxonomy" id="41045"/>
    <lineage>
        <taxon>Eukaryota</taxon>
        <taxon>Sar</taxon>
        <taxon>Stramenopiles</taxon>
        <taxon>Oomycota</taxon>
        <taxon>Peronosporomycetes</taxon>
        <taxon>Pythiales</taxon>
        <taxon>Pythiaceae</taxon>
        <taxon>Pythium</taxon>
    </lineage>
</organism>
<evidence type="ECO:0000313" key="3">
    <source>
        <dbReference type="Proteomes" id="UP000794436"/>
    </source>
</evidence>
<keyword evidence="3" id="KW-1185">Reference proteome</keyword>
<feature type="region of interest" description="Disordered" evidence="1">
    <location>
        <begin position="1"/>
        <end position="22"/>
    </location>
</feature>
<evidence type="ECO:0000313" key="2">
    <source>
        <dbReference type="EMBL" id="TMW58860.1"/>
    </source>
</evidence>
<name>A0A8K1FCY7_PYTOL</name>
<accession>A0A8K1FCY7</accession>